<dbReference type="RefSeq" id="WP_369667402.1">
    <property type="nucleotide sequence ID" value="NZ_JBDKXB010000014.1"/>
</dbReference>
<evidence type="ECO:0000256" key="1">
    <source>
        <dbReference type="ARBA" id="ARBA00022737"/>
    </source>
</evidence>
<dbReference type="PANTHER" id="PTHR45586">
    <property type="entry name" value="TPR REPEAT-CONTAINING PROTEIN PA4667"/>
    <property type="match status" value="1"/>
</dbReference>
<dbReference type="Pfam" id="PF13174">
    <property type="entry name" value="TPR_6"/>
    <property type="match status" value="1"/>
</dbReference>
<dbReference type="EMBL" id="JBDKXB010000014">
    <property type="protein sequence ID" value="MEY6433018.1"/>
    <property type="molecule type" value="Genomic_DNA"/>
</dbReference>
<name>A0ABV4BIA2_9GAMM</name>
<dbReference type="SUPFAM" id="SSF48452">
    <property type="entry name" value="TPR-like"/>
    <property type="match status" value="4"/>
</dbReference>
<evidence type="ECO:0000256" key="3">
    <source>
        <dbReference type="PROSITE-ProRule" id="PRU00339"/>
    </source>
</evidence>
<keyword evidence="1" id="KW-0677">Repeat</keyword>
<accession>A0ABV4BIA2</accession>
<dbReference type="Gene3D" id="1.25.40.10">
    <property type="entry name" value="Tetratricopeptide repeat domain"/>
    <property type="match status" value="3"/>
</dbReference>
<dbReference type="PROSITE" id="PS50005">
    <property type="entry name" value="TPR"/>
    <property type="match status" value="2"/>
</dbReference>
<feature type="chain" id="PRO_5045336017" evidence="4">
    <location>
        <begin position="18"/>
        <end position="584"/>
    </location>
</feature>
<dbReference type="SMART" id="SM00028">
    <property type="entry name" value="TPR"/>
    <property type="match status" value="8"/>
</dbReference>
<dbReference type="Proteomes" id="UP001564408">
    <property type="component" value="Unassembled WGS sequence"/>
</dbReference>
<dbReference type="Pfam" id="PF14559">
    <property type="entry name" value="TPR_19"/>
    <property type="match status" value="2"/>
</dbReference>
<feature type="signal peptide" evidence="4">
    <location>
        <begin position="1"/>
        <end position="17"/>
    </location>
</feature>
<comment type="caution">
    <text evidence="5">The sequence shown here is derived from an EMBL/GenBank/DDBJ whole genome shotgun (WGS) entry which is preliminary data.</text>
</comment>
<evidence type="ECO:0000313" key="5">
    <source>
        <dbReference type="EMBL" id="MEY6433018.1"/>
    </source>
</evidence>
<dbReference type="InterPro" id="IPR011990">
    <property type="entry name" value="TPR-like_helical_dom_sf"/>
</dbReference>
<feature type="repeat" description="TPR" evidence="3">
    <location>
        <begin position="499"/>
        <end position="532"/>
    </location>
</feature>
<evidence type="ECO:0000256" key="4">
    <source>
        <dbReference type="SAM" id="SignalP"/>
    </source>
</evidence>
<keyword evidence="4" id="KW-0732">Signal</keyword>
<evidence type="ECO:0000313" key="6">
    <source>
        <dbReference type="Proteomes" id="UP001564408"/>
    </source>
</evidence>
<dbReference type="InterPro" id="IPR051012">
    <property type="entry name" value="CellSynth/LPSAsmb/PSIAsmb"/>
</dbReference>
<evidence type="ECO:0000256" key="2">
    <source>
        <dbReference type="ARBA" id="ARBA00022803"/>
    </source>
</evidence>
<dbReference type="PANTHER" id="PTHR45586:SF1">
    <property type="entry name" value="LIPOPOLYSACCHARIDE ASSEMBLY PROTEIN B"/>
    <property type="match status" value="1"/>
</dbReference>
<sequence length="584" mass="64667">MMNLRHFPLLLSLAALAGSVAAYGLSDSVNPADNAMPAGAESVGPLDRAPAGLTADLVYNLLVGEIASQRGEPWMAFAHYLRAAELASDPGLAELATRSALAANDIGAADQAVRLWLRLAPEALSAHLIAAHVAVLWGEQERALAHLQQVVRLAGLAGQEGFLQVVGLIATIEPLLHRMELMRALVAEDPENPSAHYALAMVAADARDYTAAIAAVRRTIELDPDWDRPRTLLVRLLLGVGQRAEARSELEAFVHRMPDGDAMRMLYAQLLVEEREFSDARNVFERMLQNAPKEPDVLFAIGILSLQLEDLEAARTYFERLHATGQRRDDAAFYLGQIEESLGEPAKALAWYGKVGGDNAVDAQMRIARIHALDGHLDEARAILRRLRDAAPEHSAPLFLTEAELLREQGETELAMALLDEALEAHPGDEELLYTRAIHGVKQGRIDWLERDLRAILEANPDHADALNALGYTLADQTDRFQEAYGYIERALAIRPDDPAFLDSMGWVLFRLGRYPEALEYLQRAYEMMPDGEIAAHLGETLWVLGRRDAAWRIWDEAIAAEPDNEVLLRVIDHFRHSRRTPGR</sequence>
<proteinExistence type="predicted"/>
<reference evidence="5 6" key="1">
    <citation type="submission" date="2024-05" db="EMBL/GenBank/DDBJ databases">
        <title>Genome Sequence and Characterization of the New Strain Purple Sulfur Bacterium of Genus Thioalkalicoccus.</title>
        <authorList>
            <person name="Bryantseva I.A."/>
            <person name="Kyndt J.A."/>
            <person name="Imhoff J.F."/>
        </authorList>
    </citation>
    <scope>NUCLEOTIDE SEQUENCE [LARGE SCALE GENOMIC DNA]</scope>
    <source>
        <strain evidence="5 6">Um2</strain>
    </source>
</reference>
<keyword evidence="2 3" id="KW-0802">TPR repeat</keyword>
<gene>
    <name evidence="5" type="ORF">ABC977_11445</name>
</gene>
<keyword evidence="6" id="KW-1185">Reference proteome</keyword>
<dbReference type="Pfam" id="PF13424">
    <property type="entry name" value="TPR_12"/>
    <property type="match status" value="1"/>
</dbReference>
<feature type="repeat" description="TPR" evidence="3">
    <location>
        <begin position="193"/>
        <end position="226"/>
    </location>
</feature>
<protein>
    <submittedName>
        <fullName evidence="5">Tetratricopeptide repeat protein</fullName>
    </submittedName>
</protein>
<organism evidence="5 6">
    <name type="scientific">Thioalkalicoccus limnaeus</name>
    <dbReference type="NCBI Taxonomy" id="120681"/>
    <lineage>
        <taxon>Bacteria</taxon>
        <taxon>Pseudomonadati</taxon>
        <taxon>Pseudomonadota</taxon>
        <taxon>Gammaproteobacteria</taxon>
        <taxon>Chromatiales</taxon>
        <taxon>Chromatiaceae</taxon>
        <taxon>Thioalkalicoccus</taxon>
    </lineage>
</organism>
<dbReference type="InterPro" id="IPR019734">
    <property type="entry name" value="TPR_rpt"/>
</dbReference>